<dbReference type="Proteomes" id="UP000318878">
    <property type="component" value="Unassembled WGS sequence"/>
</dbReference>
<accession>A0A5C5V306</accession>
<organism evidence="1 2">
    <name type="scientific">Blastopirellula retiformator</name>
    <dbReference type="NCBI Taxonomy" id="2527970"/>
    <lineage>
        <taxon>Bacteria</taxon>
        <taxon>Pseudomonadati</taxon>
        <taxon>Planctomycetota</taxon>
        <taxon>Planctomycetia</taxon>
        <taxon>Pirellulales</taxon>
        <taxon>Pirellulaceae</taxon>
        <taxon>Blastopirellula</taxon>
    </lineage>
</organism>
<sequence>MTVSYLKYVTITSCAVPESKTYQSVDFLDGLRDRMDASREELRSEPGEFEKCHDGIFQQAANRVQSMCRLSGLCK</sequence>
<dbReference type="AlphaFoldDB" id="A0A5C5V306"/>
<reference evidence="1 2" key="1">
    <citation type="submission" date="2019-02" db="EMBL/GenBank/DDBJ databases">
        <title>Deep-cultivation of Planctomycetes and their phenomic and genomic characterization uncovers novel biology.</title>
        <authorList>
            <person name="Wiegand S."/>
            <person name="Jogler M."/>
            <person name="Boedeker C."/>
            <person name="Pinto D."/>
            <person name="Vollmers J."/>
            <person name="Rivas-Marin E."/>
            <person name="Kohn T."/>
            <person name="Peeters S.H."/>
            <person name="Heuer A."/>
            <person name="Rast P."/>
            <person name="Oberbeckmann S."/>
            <person name="Bunk B."/>
            <person name="Jeske O."/>
            <person name="Meyerdierks A."/>
            <person name="Storesund J.E."/>
            <person name="Kallscheuer N."/>
            <person name="Luecker S."/>
            <person name="Lage O.M."/>
            <person name="Pohl T."/>
            <person name="Merkel B.J."/>
            <person name="Hornburger P."/>
            <person name="Mueller R.-W."/>
            <person name="Bruemmer F."/>
            <person name="Labrenz M."/>
            <person name="Spormann A.M."/>
            <person name="Op Den Camp H."/>
            <person name="Overmann J."/>
            <person name="Amann R."/>
            <person name="Jetten M.S.M."/>
            <person name="Mascher T."/>
            <person name="Medema M.H."/>
            <person name="Devos D.P."/>
            <person name="Kaster A.-K."/>
            <person name="Ovreas L."/>
            <person name="Rohde M."/>
            <person name="Galperin M.Y."/>
            <person name="Jogler C."/>
        </authorList>
    </citation>
    <scope>NUCLEOTIDE SEQUENCE [LARGE SCALE GENOMIC DNA]</scope>
    <source>
        <strain evidence="1 2">Enr8</strain>
    </source>
</reference>
<comment type="caution">
    <text evidence="1">The sequence shown here is derived from an EMBL/GenBank/DDBJ whole genome shotgun (WGS) entry which is preliminary data.</text>
</comment>
<dbReference type="EMBL" id="SJPF01000003">
    <property type="protein sequence ID" value="TWT32996.1"/>
    <property type="molecule type" value="Genomic_DNA"/>
</dbReference>
<name>A0A5C5V306_9BACT</name>
<keyword evidence="2" id="KW-1185">Reference proteome</keyword>
<evidence type="ECO:0000313" key="2">
    <source>
        <dbReference type="Proteomes" id="UP000318878"/>
    </source>
</evidence>
<proteinExistence type="predicted"/>
<gene>
    <name evidence="1" type="ORF">Enr8_28120</name>
</gene>
<evidence type="ECO:0000313" key="1">
    <source>
        <dbReference type="EMBL" id="TWT32996.1"/>
    </source>
</evidence>
<protein>
    <submittedName>
        <fullName evidence="1">Uncharacterized protein</fullName>
    </submittedName>
</protein>